<name>A0A317XBW4_9EURO</name>
<evidence type="ECO:0000313" key="2">
    <source>
        <dbReference type="EMBL" id="PWY96033.1"/>
    </source>
</evidence>
<comment type="caution">
    <text evidence="2">The sequence shown here is derived from an EMBL/GenBank/DDBJ whole genome shotgun (WGS) entry which is preliminary data.</text>
</comment>
<protein>
    <submittedName>
        <fullName evidence="2">Uncharacterized protein</fullName>
    </submittedName>
</protein>
<gene>
    <name evidence="2" type="ORF">BO94DRAFT_581172</name>
</gene>
<accession>A0A317XBW4</accession>
<dbReference type="AlphaFoldDB" id="A0A317XBW4"/>
<dbReference type="OrthoDB" id="4399776at2759"/>
<feature type="region of interest" description="Disordered" evidence="1">
    <location>
        <begin position="206"/>
        <end position="226"/>
    </location>
</feature>
<feature type="compositionally biased region" description="Acidic residues" evidence="1">
    <location>
        <begin position="209"/>
        <end position="226"/>
    </location>
</feature>
<dbReference type="EMBL" id="MSFK01000002">
    <property type="protein sequence ID" value="PWY96033.1"/>
    <property type="molecule type" value="Genomic_DNA"/>
</dbReference>
<dbReference type="RefSeq" id="XP_025472794.1">
    <property type="nucleotide sequence ID" value="XM_025615381.1"/>
</dbReference>
<dbReference type="Proteomes" id="UP000246702">
    <property type="component" value="Unassembled WGS sequence"/>
</dbReference>
<dbReference type="GeneID" id="37117524"/>
<evidence type="ECO:0000256" key="1">
    <source>
        <dbReference type="SAM" id="MobiDB-lite"/>
    </source>
</evidence>
<organism evidence="2 3">
    <name type="scientific">Aspergillus sclerotioniger CBS 115572</name>
    <dbReference type="NCBI Taxonomy" id="1450535"/>
    <lineage>
        <taxon>Eukaryota</taxon>
        <taxon>Fungi</taxon>
        <taxon>Dikarya</taxon>
        <taxon>Ascomycota</taxon>
        <taxon>Pezizomycotina</taxon>
        <taxon>Eurotiomycetes</taxon>
        <taxon>Eurotiomycetidae</taxon>
        <taxon>Eurotiales</taxon>
        <taxon>Aspergillaceae</taxon>
        <taxon>Aspergillus</taxon>
        <taxon>Aspergillus subgen. Circumdati</taxon>
    </lineage>
</organism>
<sequence length="226" mass="25909">MAQKVESRLAQIIQYLHFLKHLSLIKVAKAQDQGPKYAPGHRASSFVVDYFMKTMHVDWDDIDERERTECRRRYLRKNRQARRWILVASKLTFGILLVPSKLLESKVNDAHITESYLISMMDTIAIEWPRVAQDLHHLDQAVRSVLNSCEAMSMVDVDLAVAEVDNVLCNQPQLKPRNQTPVYSPKSPCSHMSPVSDAETFVNLSPIFPDDEDMFPSPDDDEPITD</sequence>
<proteinExistence type="predicted"/>
<reference evidence="2 3" key="1">
    <citation type="submission" date="2016-12" db="EMBL/GenBank/DDBJ databases">
        <title>The genomes of Aspergillus section Nigri reveals drivers in fungal speciation.</title>
        <authorList>
            <consortium name="DOE Joint Genome Institute"/>
            <person name="Vesth T.C."/>
            <person name="Nybo J."/>
            <person name="Theobald S."/>
            <person name="Brandl J."/>
            <person name="Frisvad J.C."/>
            <person name="Nielsen K.F."/>
            <person name="Lyhne E.K."/>
            <person name="Kogle M.E."/>
            <person name="Kuo A."/>
            <person name="Riley R."/>
            <person name="Clum A."/>
            <person name="Nolan M."/>
            <person name="Lipzen A."/>
            <person name="Salamov A."/>
            <person name="Henrissat B."/>
            <person name="Wiebenga A."/>
            <person name="De Vries R.P."/>
            <person name="Grigoriev I.V."/>
            <person name="Mortensen U.H."/>
            <person name="Andersen M.R."/>
            <person name="Baker S.E."/>
        </authorList>
    </citation>
    <scope>NUCLEOTIDE SEQUENCE [LARGE SCALE GENOMIC DNA]</scope>
    <source>
        <strain evidence="2 3">CBS 115572</strain>
    </source>
</reference>
<evidence type="ECO:0000313" key="3">
    <source>
        <dbReference type="Proteomes" id="UP000246702"/>
    </source>
</evidence>
<keyword evidence="3" id="KW-1185">Reference proteome</keyword>